<proteinExistence type="predicted"/>
<dbReference type="PROSITE" id="PS50890">
    <property type="entry name" value="PUA"/>
    <property type="match status" value="1"/>
</dbReference>
<keyword evidence="1" id="KW-0472">Membrane</keyword>
<keyword evidence="3" id="KW-1185">Reference proteome</keyword>
<evidence type="ECO:0000313" key="2">
    <source>
        <dbReference type="EMBL" id="KGM13581.1"/>
    </source>
</evidence>
<dbReference type="EMBL" id="AXCZ01000035">
    <property type="protein sequence ID" value="KGM13581.1"/>
    <property type="molecule type" value="Genomic_DNA"/>
</dbReference>
<evidence type="ECO:0008006" key="4">
    <source>
        <dbReference type="Google" id="ProtNLM"/>
    </source>
</evidence>
<organism evidence="2 3">
    <name type="scientific">Cellulomonas bogoriensis 69B4 = DSM 16987</name>
    <dbReference type="NCBI Taxonomy" id="1386082"/>
    <lineage>
        <taxon>Bacteria</taxon>
        <taxon>Bacillati</taxon>
        <taxon>Actinomycetota</taxon>
        <taxon>Actinomycetes</taxon>
        <taxon>Micrococcales</taxon>
        <taxon>Cellulomonadaceae</taxon>
        <taxon>Cellulomonas</taxon>
    </lineage>
</organism>
<sequence length="158" mass="16579">MTFCEVRYTTRALTVLLVVFGVGLTASILIAGLPDMSTGGERAGLIGASLFGLALCVGCALMSSVVRVGPDGVELELRLGFSIWHRQIPWSELEGAEVEPLSALRSGGLGLRSLGGGRMALLVRPGTGVVMRLRGGRRSYVVASDRAGELLEALNAPR</sequence>
<name>A0A0A0C062_9CELL</name>
<keyword evidence="1" id="KW-0812">Transmembrane</keyword>
<comment type="caution">
    <text evidence="2">The sequence shown here is derived from an EMBL/GenBank/DDBJ whole genome shotgun (WGS) entry which is preliminary data.</text>
</comment>
<dbReference type="AlphaFoldDB" id="A0A0A0C062"/>
<gene>
    <name evidence="2" type="ORF">N869_13060</name>
</gene>
<dbReference type="Proteomes" id="UP000054314">
    <property type="component" value="Unassembled WGS sequence"/>
</dbReference>
<feature type="transmembrane region" description="Helical" evidence="1">
    <location>
        <begin position="45"/>
        <end position="68"/>
    </location>
</feature>
<protein>
    <recommendedName>
        <fullName evidence="4">Bacterial Pleckstrin homology domain-containing protein</fullName>
    </recommendedName>
</protein>
<evidence type="ECO:0000313" key="3">
    <source>
        <dbReference type="Proteomes" id="UP000054314"/>
    </source>
</evidence>
<accession>A0A0A0C062</accession>
<reference evidence="2 3" key="1">
    <citation type="submission" date="2013-08" db="EMBL/GenBank/DDBJ databases">
        <title>Genome sequencing of Cellulomonas bogoriensis 69B4.</title>
        <authorList>
            <person name="Chen F."/>
            <person name="Li Y."/>
            <person name="Wang G."/>
        </authorList>
    </citation>
    <scope>NUCLEOTIDE SEQUENCE [LARGE SCALE GENOMIC DNA]</scope>
    <source>
        <strain evidence="2 3">69B4</strain>
    </source>
</reference>
<keyword evidence="1" id="KW-1133">Transmembrane helix</keyword>
<feature type="transmembrane region" description="Helical" evidence="1">
    <location>
        <begin position="12"/>
        <end position="33"/>
    </location>
</feature>
<evidence type="ECO:0000256" key="1">
    <source>
        <dbReference type="SAM" id="Phobius"/>
    </source>
</evidence>